<protein>
    <recommendedName>
        <fullName evidence="2">SprT-like domain-containing protein</fullName>
    </recommendedName>
</protein>
<dbReference type="PANTHER" id="PTHR21220">
    <property type="entry name" value="DNA-DEPENDENT METALLOPROTEASE SPRTN"/>
    <property type="match status" value="1"/>
</dbReference>
<evidence type="ECO:0000313" key="3">
    <source>
        <dbReference type="EMBL" id="TVU47907.1"/>
    </source>
</evidence>
<dbReference type="GO" id="GO:0004222">
    <property type="term" value="F:metalloendopeptidase activity"/>
    <property type="evidence" value="ECO:0007669"/>
    <property type="project" value="InterPro"/>
</dbReference>
<comment type="caution">
    <text evidence="3">The sequence shown here is derived from an EMBL/GenBank/DDBJ whole genome shotgun (WGS) entry which is preliminary data.</text>
</comment>
<evidence type="ECO:0000313" key="4">
    <source>
        <dbReference type="Proteomes" id="UP000324897"/>
    </source>
</evidence>
<feature type="compositionally biased region" description="Basic residues" evidence="1">
    <location>
        <begin position="231"/>
        <end position="240"/>
    </location>
</feature>
<dbReference type="InterPro" id="IPR006640">
    <property type="entry name" value="SprT-like_domain"/>
</dbReference>
<organism evidence="3 4">
    <name type="scientific">Eragrostis curvula</name>
    <name type="common">weeping love grass</name>
    <dbReference type="NCBI Taxonomy" id="38414"/>
    <lineage>
        <taxon>Eukaryota</taxon>
        <taxon>Viridiplantae</taxon>
        <taxon>Streptophyta</taxon>
        <taxon>Embryophyta</taxon>
        <taxon>Tracheophyta</taxon>
        <taxon>Spermatophyta</taxon>
        <taxon>Magnoliopsida</taxon>
        <taxon>Liliopsida</taxon>
        <taxon>Poales</taxon>
        <taxon>Poaceae</taxon>
        <taxon>PACMAD clade</taxon>
        <taxon>Chloridoideae</taxon>
        <taxon>Eragrostideae</taxon>
        <taxon>Eragrostidinae</taxon>
        <taxon>Eragrostis</taxon>
    </lineage>
</organism>
<feature type="region of interest" description="Disordered" evidence="1">
    <location>
        <begin position="204"/>
        <end position="245"/>
    </location>
</feature>
<dbReference type="InterPro" id="IPR044245">
    <property type="entry name" value="Spartan"/>
</dbReference>
<dbReference type="SMART" id="SM00731">
    <property type="entry name" value="SprT"/>
    <property type="match status" value="1"/>
</dbReference>
<feature type="domain" description="SprT-like" evidence="2">
    <location>
        <begin position="13"/>
        <end position="172"/>
    </location>
</feature>
<accession>A0A5J9WJ67</accession>
<gene>
    <name evidence="3" type="ORF">EJB05_07523</name>
</gene>
<proteinExistence type="predicted"/>
<evidence type="ECO:0000259" key="2">
    <source>
        <dbReference type="SMART" id="SM00731"/>
    </source>
</evidence>
<feature type="compositionally biased region" description="Basic and acidic residues" evidence="1">
    <location>
        <begin position="204"/>
        <end position="213"/>
    </location>
</feature>
<dbReference type="GO" id="GO:0006974">
    <property type="term" value="P:DNA damage response"/>
    <property type="evidence" value="ECO:0007669"/>
    <property type="project" value="InterPro"/>
</dbReference>
<dbReference type="GO" id="GO:0031593">
    <property type="term" value="F:polyubiquitin modification-dependent protein binding"/>
    <property type="evidence" value="ECO:0007669"/>
    <property type="project" value="TreeGrafter"/>
</dbReference>
<dbReference type="Gramene" id="TVU47907">
    <property type="protein sequence ID" value="TVU47907"/>
    <property type="gene ID" value="EJB05_07523"/>
</dbReference>
<reference evidence="3 4" key="1">
    <citation type="journal article" date="2019" name="Sci. Rep.">
        <title>A high-quality genome of Eragrostis curvula grass provides insights into Poaceae evolution and supports new strategies to enhance forage quality.</title>
        <authorList>
            <person name="Carballo J."/>
            <person name="Santos B.A.C.M."/>
            <person name="Zappacosta D."/>
            <person name="Garbus I."/>
            <person name="Selva J.P."/>
            <person name="Gallo C.A."/>
            <person name="Diaz A."/>
            <person name="Albertini E."/>
            <person name="Caccamo M."/>
            <person name="Echenique V."/>
        </authorList>
    </citation>
    <scope>NUCLEOTIDE SEQUENCE [LARGE SCALE GENOMIC DNA]</scope>
    <source>
        <strain evidence="4">cv. Victoria</strain>
        <tissue evidence="3">Leaf</tissue>
    </source>
</reference>
<dbReference type="EMBL" id="RWGY01000004">
    <property type="protein sequence ID" value="TVU47907.1"/>
    <property type="molecule type" value="Genomic_DNA"/>
</dbReference>
<dbReference type="PANTHER" id="PTHR21220:SF0">
    <property type="entry name" value="DNA-DEPENDENT METALLOPROTEASE SPRTN"/>
    <property type="match status" value="1"/>
</dbReference>
<name>A0A5J9WJ67_9POAL</name>
<dbReference type="Pfam" id="PF10263">
    <property type="entry name" value="SprT-like"/>
    <property type="match status" value="1"/>
</dbReference>
<dbReference type="GO" id="GO:0003697">
    <property type="term" value="F:single-stranded DNA binding"/>
    <property type="evidence" value="ECO:0007669"/>
    <property type="project" value="InterPro"/>
</dbReference>
<dbReference type="Proteomes" id="UP000324897">
    <property type="component" value="Chromosome 5"/>
</dbReference>
<dbReference type="OrthoDB" id="5236983at2759"/>
<feature type="region of interest" description="Disordered" evidence="1">
    <location>
        <begin position="423"/>
        <end position="451"/>
    </location>
</feature>
<sequence>MVVSDPNGSGGVPDISQLFCDYNKIYFGSSLDACFVSWAEDPLPDRDVSTCDYYSEGGGCMILLSKSLYECHNDSDLKSVLLHEMIHAYICVKDSNNNHSDHGTKFQKLMNTINLSSVADPHRPADGYSITTHHEIRKKYYDYKCESCGDLVKSIKMSGPSHDSCVEKIGANGLCQNLKCHWHRHKKQCSGSYHKVHELAPRSLELKRSKAEEPLDNGNAAETICKSLHPTSKKSGKSNKGKQEDTSAEFLNLADDAVGYPGLSSSSRNKSNKKIRLSKDVSFDLPTPETVQEIPKRPRTAVLQNQECSRRQKRKLSNWDGTYSSIIQWLGYYSVTDSDEDEVPLINKRTERRKRQKSIETSLAMEFCGFKLATSTSHPVKETSYGCVGSGSQDPGNNSKLAIVPAIRSEERSLHNQVVASHGVAGNQGGHESVSSPLDSPIRGDIIDISD</sequence>
<evidence type="ECO:0000256" key="1">
    <source>
        <dbReference type="SAM" id="MobiDB-lite"/>
    </source>
</evidence>
<dbReference type="GO" id="GO:0005634">
    <property type="term" value="C:nucleus"/>
    <property type="evidence" value="ECO:0007669"/>
    <property type="project" value="TreeGrafter"/>
</dbReference>
<dbReference type="AlphaFoldDB" id="A0A5J9WJ67"/>
<keyword evidence="4" id="KW-1185">Reference proteome</keyword>